<feature type="domain" description="Ice-binding protein C-terminal" evidence="2">
    <location>
        <begin position="240"/>
        <end position="262"/>
    </location>
</feature>
<sequence>MKLKNYKHMKNHLPTILVTTSIPLFTLSAQAAISIVGGAPTNQNDDSNTGHTLYSGITVNTGDVVVIATAANKNFAANQLILEGSGVTNGTLTTISAEEVHASYVFAVEVTTGGTWDYQVTASNNSLTANSSLYILRADAGERLELLDSGTDSGDPVSSMGLTYNFGSSISAGDAIAIEAVTTQSGVLTADADYTERQNGGDKRLTADSLLVNGATWTSEHTLATEDDAVIAGLVVAAVPIPEPSSTALLGLGGLALILRRRK</sequence>
<feature type="chain" id="PRO_5043860142" description="Ice-binding protein C-terminal domain-containing protein" evidence="1">
    <location>
        <begin position="32"/>
        <end position="263"/>
    </location>
</feature>
<feature type="signal peptide" evidence="1">
    <location>
        <begin position="1"/>
        <end position="31"/>
    </location>
</feature>
<dbReference type="EMBL" id="AP026866">
    <property type="protein sequence ID" value="BDS05831.1"/>
    <property type="molecule type" value="Genomic_DNA"/>
</dbReference>
<protein>
    <recommendedName>
        <fullName evidence="2">Ice-binding protein C-terminal domain-containing protein</fullName>
    </recommendedName>
</protein>
<name>A0AAT9FIR3_9BACT</name>
<dbReference type="AlphaFoldDB" id="A0AAT9FIR3"/>
<gene>
    <name evidence="3" type="ORF">NT6N_08710</name>
</gene>
<dbReference type="InterPro" id="IPR013424">
    <property type="entry name" value="Ice-binding_C"/>
</dbReference>
<dbReference type="Pfam" id="PF07589">
    <property type="entry name" value="PEP-CTERM"/>
    <property type="match status" value="1"/>
</dbReference>
<accession>A0AAT9FIR3</accession>
<evidence type="ECO:0000259" key="2">
    <source>
        <dbReference type="Pfam" id="PF07589"/>
    </source>
</evidence>
<evidence type="ECO:0000313" key="3">
    <source>
        <dbReference type="EMBL" id="BDS05831.1"/>
    </source>
</evidence>
<proteinExistence type="predicted"/>
<keyword evidence="1" id="KW-0732">Signal</keyword>
<evidence type="ECO:0000256" key="1">
    <source>
        <dbReference type="SAM" id="SignalP"/>
    </source>
</evidence>
<dbReference type="NCBIfam" id="TIGR02595">
    <property type="entry name" value="PEP_CTERM"/>
    <property type="match status" value="1"/>
</dbReference>
<dbReference type="KEGG" id="osu:NT6N_08710"/>
<reference evidence="3" key="1">
    <citation type="submission" date="2024-07" db="EMBL/GenBank/DDBJ databases">
        <title>Complete genome sequence of Verrucomicrobiaceae bacterium NT6N.</title>
        <authorList>
            <person name="Huang C."/>
            <person name="Takami H."/>
            <person name="Hamasaki K."/>
        </authorList>
    </citation>
    <scope>NUCLEOTIDE SEQUENCE</scope>
    <source>
        <strain evidence="3">NT6N</strain>
    </source>
</reference>
<organism evidence="3">
    <name type="scientific">Oceaniferula spumae</name>
    <dbReference type="NCBI Taxonomy" id="2979115"/>
    <lineage>
        <taxon>Bacteria</taxon>
        <taxon>Pseudomonadati</taxon>
        <taxon>Verrucomicrobiota</taxon>
        <taxon>Verrucomicrobiia</taxon>
        <taxon>Verrucomicrobiales</taxon>
        <taxon>Verrucomicrobiaceae</taxon>
        <taxon>Oceaniferula</taxon>
    </lineage>
</organism>